<dbReference type="Gene3D" id="3.10.620.30">
    <property type="match status" value="1"/>
</dbReference>
<dbReference type="KEGG" id="apuu:APUU_20878A"/>
<dbReference type="RefSeq" id="XP_041552640.1">
    <property type="nucleotide sequence ID" value="XM_041699568.1"/>
</dbReference>
<dbReference type="GO" id="GO:0005737">
    <property type="term" value="C:cytoplasm"/>
    <property type="evidence" value="ECO:0007669"/>
    <property type="project" value="TreeGrafter"/>
</dbReference>
<accession>A0A7R7XFH2</accession>
<reference evidence="3" key="1">
    <citation type="submission" date="2021-01" db="EMBL/GenBank/DDBJ databases">
        <authorList>
            <consortium name="Aspergillus puulaauensis MK2 genome sequencing consortium"/>
            <person name="Kazuki M."/>
            <person name="Futagami T."/>
        </authorList>
    </citation>
    <scope>NUCLEOTIDE SEQUENCE</scope>
    <source>
        <strain evidence="3">MK2</strain>
    </source>
</reference>
<evidence type="ECO:0000313" key="4">
    <source>
        <dbReference type="Proteomes" id="UP000654913"/>
    </source>
</evidence>
<dbReference type="InterPro" id="IPR002931">
    <property type="entry name" value="Transglutaminase-like"/>
</dbReference>
<dbReference type="SUPFAM" id="SSF54001">
    <property type="entry name" value="Cysteine proteinases"/>
    <property type="match status" value="1"/>
</dbReference>
<feature type="compositionally biased region" description="Low complexity" evidence="1">
    <location>
        <begin position="125"/>
        <end position="162"/>
    </location>
</feature>
<reference evidence="3" key="2">
    <citation type="submission" date="2021-02" db="EMBL/GenBank/DDBJ databases">
        <title>Aspergillus puulaauensis MK2 genome sequence.</title>
        <authorList>
            <person name="Futagami T."/>
            <person name="Mori K."/>
            <person name="Kadooka C."/>
            <person name="Tanaka T."/>
        </authorList>
    </citation>
    <scope>NUCLEOTIDE SEQUENCE</scope>
    <source>
        <strain evidence="3">MK2</strain>
    </source>
</reference>
<name>A0A7R7XFH2_9EURO</name>
<evidence type="ECO:0000256" key="1">
    <source>
        <dbReference type="SAM" id="MobiDB-lite"/>
    </source>
</evidence>
<dbReference type="InterPro" id="IPR052557">
    <property type="entry name" value="CAP/Cytokinesis_protein"/>
</dbReference>
<dbReference type="EMBL" id="AP024444">
    <property type="protein sequence ID" value="BCS20446.1"/>
    <property type="molecule type" value="Genomic_DNA"/>
</dbReference>
<dbReference type="OrthoDB" id="6129702at2759"/>
<sequence length="724" mass="77175">MSEEPQVLSIQERIRALKQAQTGQGSEGTGSPLLGSQPTAFALRPASSQSNGNHNNNSTAPIQPPPYSKEPPPPVPRISHAGVVPGDITPGAARQQPKRPPPLPARKSSSQQLAAPSLPPRRPSVDSVASDASRSTNTSTSALSASTTTTGKSSSKPTTPGSVVKAPPWGATELPPLPPKRQNTQPAVSSTVSRPKPKTVASSNGRLPVPPPRPSLPARRSSNQSASTVSTERSVTPSQLQQPPQLPRRNTRDTSPNPPAYEDANPPPQPKRLPPPLPSGNALDKIRGSGFGGLSKKIQDTNGASSPAHDAGSAGTPPPVPVGSRPDLSAIMATKPRVAASNGAVSNGASPPAATVAAACMVCRDFTAPDTHAARYPRQTLPTQDIGWLARELTAPFLSATDKARAIFTWLHHNIDYDTVSLYNNCVKPSTPSSTLASGLAVCEGYAGLFAALAKEAGLEVRVVSGHGKGAGYESPAPGAALPPFSPSGHAWNVVRIDNGHWKLIDACWGAGHTTGPNMPYVRSFNPSMFTMTNDEFGLKHFPKDNAHLYRDDGRREISWEEYILGDPNSPLCAEQPRTFSDAKKHSIGERSFRPASQKISIRQTGPLRFQFNLFCEHWSLERHSRARPGLFLLMIHGVDGRKDERLPFAHWRPAGPDGGGDVWYVDVADARALGAPGQKVQLAVLTKLGQREDARGVTVEEYQRQVGKVGMAWAYIAEWELVV</sequence>
<gene>
    <name evidence="3" type="ORF">APUU_20878A</name>
</gene>
<dbReference type="AlphaFoldDB" id="A0A7R7XFH2"/>
<feature type="region of interest" description="Disordered" evidence="1">
    <location>
        <begin position="1"/>
        <end position="327"/>
    </location>
</feature>
<dbReference type="PANTHER" id="PTHR46333:SF5">
    <property type="entry name" value="TRANSGLUTAMINASE-LIKE DOMAIN-CONTAINING PROTEIN"/>
    <property type="match status" value="1"/>
</dbReference>
<keyword evidence="4" id="KW-1185">Reference proteome</keyword>
<feature type="compositionally biased region" description="Pro residues" evidence="1">
    <location>
        <begin position="265"/>
        <end position="278"/>
    </location>
</feature>
<dbReference type="PANTHER" id="PTHR46333">
    <property type="entry name" value="CYTOKINESIS PROTEIN 3"/>
    <property type="match status" value="1"/>
</dbReference>
<dbReference type="InterPro" id="IPR038765">
    <property type="entry name" value="Papain-like_cys_pep_sf"/>
</dbReference>
<feature type="compositionally biased region" description="Pro residues" evidence="1">
    <location>
        <begin position="62"/>
        <end position="76"/>
    </location>
</feature>
<feature type="compositionally biased region" description="Polar residues" evidence="1">
    <location>
        <begin position="223"/>
        <end position="236"/>
    </location>
</feature>
<organism evidence="3 4">
    <name type="scientific">Aspergillus puulaauensis</name>
    <dbReference type="NCBI Taxonomy" id="1220207"/>
    <lineage>
        <taxon>Eukaryota</taxon>
        <taxon>Fungi</taxon>
        <taxon>Dikarya</taxon>
        <taxon>Ascomycota</taxon>
        <taxon>Pezizomycotina</taxon>
        <taxon>Eurotiomycetes</taxon>
        <taxon>Eurotiomycetidae</taxon>
        <taxon>Eurotiales</taxon>
        <taxon>Aspergillaceae</taxon>
        <taxon>Aspergillus</taxon>
    </lineage>
</organism>
<evidence type="ECO:0000259" key="2">
    <source>
        <dbReference type="SMART" id="SM00460"/>
    </source>
</evidence>
<dbReference type="SMART" id="SM00460">
    <property type="entry name" value="TGc"/>
    <property type="match status" value="1"/>
</dbReference>
<dbReference type="Proteomes" id="UP000654913">
    <property type="component" value="Chromosome 2"/>
</dbReference>
<evidence type="ECO:0000313" key="3">
    <source>
        <dbReference type="EMBL" id="BCS20446.1"/>
    </source>
</evidence>
<dbReference type="GeneID" id="64970451"/>
<feature type="compositionally biased region" description="Low complexity" evidence="1">
    <location>
        <begin position="47"/>
        <end position="58"/>
    </location>
</feature>
<feature type="compositionally biased region" description="Polar residues" evidence="1">
    <location>
        <begin position="181"/>
        <end position="193"/>
    </location>
</feature>
<proteinExistence type="predicted"/>
<dbReference type="Pfam" id="PF01841">
    <property type="entry name" value="Transglut_core"/>
    <property type="match status" value="1"/>
</dbReference>
<feature type="domain" description="Transglutaminase-like" evidence="2">
    <location>
        <begin position="435"/>
        <end position="509"/>
    </location>
</feature>
<protein>
    <recommendedName>
        <fullName evidence="2">Transglutaminase-like domain-containing protein</fullName>
    </recommendedName>
</protein>